<dbReference type="STRING" id="27342.A0A0H2RG47"/>
<proteinExistence type="predicted"/>
<feature type="non-terminal residue" evidence="1">
    <location>
        <position position="1"/>
    </location>
</feature>
<dbReference type="Proteomes" id="UP000053477">
    <property type="component" value="Unassembled WGS sequence"/>
</dbReference>
<reference evidence="1 2" key="1">
    <citation type="submission" date="2015-04" db="EMBL/GenBank/DDBJ databases">
        <title>Complete genome sequence of Schizopora paradoxa KUC8140, a cosmopolitan wood degrader in East Asia.</title>
        <authorList>
            <consortium name="DOE Joint Genome Institute"/>
            <person name="Min B."/>
            <person name="Park H."/>
            <person name="Jang Y."/>
            <person name="Kim J.-J."/>
            <person name="Kim K.H."/>
            <person name="Pangilinan J."/>
            <person name="Lipzen A."/>
            <person name="Riley R."/>
            <person name="Grigoriev I.V."/>
            <person name="Spatafora J.W."/>
            <person name="Choi I.-G."/>
        </authorList>
    </citation>
    <scope>NUCLEOTIDE SEQUENCE [LARGE SCALE GENOMIC DNA]</scope>
    <source>
        <strain evidence="1 2">KUC8140</strain>
    </source>
</reference>
<accession>A0A0H2RG47</accession>
<dbReference type="EMBL" id="KQ086024">
    <property type="protein sequence ID" value="KLO10527.1"/>
    <property type="molecule type" value="Genomic_DNA"/>
</dbReference>
<dbReference type="InParanoid" id="A0A0H2RG47"/>
<dbReference type="OrthoDB" id="3256058at2759"/>
<gene>
    <name evidence="1" type="ORF">SCHPADRAFT_832439</name>
</gene>
<evidence type="ECO:0000313" key="1">
    <source>
        <dbReference type="EMBL" id="KLO10527.1"/>
    </source>
</evidence>
<dbReference type="AlphaFoldDB" id="A0A0H2RG47"/>
<evidence type="ECO:0000313" key="2">
    <source>
        <dbReference type="Proteomes" id="UP000053477"/>
    </source>
</evidence>
<name>A0A0H2RG47_9AGAM</name>
<organism evidence="1 2">
    <name type="scientific">Schizopora paradoxa</name>
    <dbReference type="NCBI Taxonomy" id="27342"/>
    <lineage>
        <taxon>Eukaryota</taxon>
        <taxon>Fungi</taxon>
        <taxon>Dikarya</taxon>
        <taxon>Basidiomycota</taxon>
        <taxon>Agaricomycotina</taxon>
        <taxon>Agaricomycetes</taxon>
        <taxon>Hymenochaetales</taxon>
        <taxon>Schizoporaceae</taxon>
        <taxon>Schizopora</taxon>
    </lineage>
</organism>
<sequence>ERREELCLADLASTELKLREGQASDILDALRQQLKVNAMLQIDHEENIWGTRAGNRSMKAINEAKRLKRLWVSEYLAVRSAMLALGLGKQSPFKDLTSDGMYRRKILGATVLGTGTKPDGWIWSMGRVSTSTVSSDLDEDDRVHWFRARASRDRCQEEVLILEEDIRRYVRACVRLAQAWDQVAASKQLSNEPGASAYASRTSDLYRALASKARMNFAEAGGTWSANEDAKVTGVQVTDEPPPQ</sequence>
<protein>
    <submittedName>
        <fullName evidence="1">Uncharacterized protein</fullName>
    </submittedName>
</protein>
<keyword evidence="2" id="KW-1185">Reference proteome</keyword>